<dbReference type="AlphaFoldDB" id="A0A1I3XZ71"/>
<evidence type="ECO:0000259" key="1">
    <source>
        <dbReference type="Pfam" id="PF01814"/>
    </source>
</evidence>
<dbReference type="Gene3D" id="1.20.120.520">
    <property type="entry name" value="nmb1532 protein domain like"/>
    <property type="match status" value="1"/>
</dbReference>
<dbReference type="OrthoDB" id="7349010at2"/>
<dbReference type="GO" id="GO:0005886">
    <property type="term" value="C:plasma membrane"/>
    <property type="evidence" value="ECO:0007669"/>
    <property type="project" value="TreeGrafter"/>
</dbReference>
<proteinExistence type="predicted"/>
<feature type="domain" description="Hemerythrin-like" evidence="1">
    <location>
        <begin position="2"/>
        <end position="136"/>
    </location>
</feature>
<accession>A0A1I3XZ71</accession>
<protein>
    <submittedName>
        <fullName evidence="2">Hemerythrin-like domain-containing protein</fullName>
    </submittedName>
</protein>
<sequence>MLIDSLRRQHRNMETLLDVLEREQHVFDRGGRPDYEVIHAIISYFEVYPTACHHPQEDLILARLAVRDPVAAEAVGDLASEHRNGVVRLRRVARAVEDVLSGGAITRSGVNAILRHFINSERRHIAIEERVFFPAALKALRQEDWVQIACAISEGKDPLVSKAAEDGFNTVRRHILQLEAEAEAIRA</sequence>
<dbReference type="Proteomes" id="UP000198755">
    <property type="component" value="Unassembled WGS sequence"/>
</dbReference>
<keyword evidence="3" id="KW-1185">Reference proteome</keyword>
<name>A0A1I3XZ71_9HYPH</name>
<dbReference type="PANTHER" id="PTHR39966:SF1">
    <property type="entry name" value="HEMERYTHRIN-LIKE DOMAIN-CONTAINING PROTEIN"/>
    <property type="match status" value="1"/>
</dbReference>
<dbReference type="Pfam" id="PF01814">
    <property type="entry name" value="Hemerythrin"/>
    <property type="match status" value="1"/>
</dbReference>
<dbReference type="InterPro" id="IPR012312">
    <property type="entry name" value="Hemerythrin-like"/>
</dbReference>
<reference evidence="2 3" key="1">
    <citation type="submission" date="2016-10" db="EMBL/GenBank/DDBJ databases">
        <authorList>
            <person name="de Groot N.N."/>
        </authorList>
    </citation>
    <scope>NUCLEOTIDE SEQUENCE [LARGE SCALE GENOMIC DNA]</scope>
    <source>
        <strain evidence="2 3">NE2</strain>
    </source>
</reference>
<organism evidence="2 3">
    <name type="scientific">Methylocapsa palsarum</name>
    <dbReference type="NCBI Taxonomy" id="1612308"/>
    <lineage>
        <taxon>Bacteria</taxon>
        <taxon>Pseudomonadati</taxon>
        <taxon>Pseudomonadota</taxon>
        <taxon>Alphaproteobacteria</taxon>
        <taxon>Hyphomicrobiales</taxon>
        <taxon>Beijerinckiaceae</taxon>
        <taxon>Methylocapsa</taxon>
    </lineage>
</organism>
<dbReference type="STRING" id="1612308.SAMN05444581_104184"/>
<gene>
    <name evidence="2" type="ORF">SAMN05444581_104184</name>
</gene>
<evidence type="ECO:0000313" key="2">
    <source>
        <dbReference type="EMBL" id="SFK24812.1"/>
    </source>
</evidence>
<dbReference type="PANTHER" id="PTHR39966">
    <property type="entry name" value="BLL2471 PROTEIN-RELATED"/>
    <property type="match status" value="1"/>
</dbReference>
<evidence type="ECO:0000313" key="3">
    <source>
        <dbReference type="Proteomes" id="UP000198755"/>
    </source>
</evidence>
<dbReference type="EMBL" id="FOSN01000004">
    <property type="protein sequence ID" value="SFK24812.1"/>
    <property type="molecule type" value="Genomic_DNA"/>
</dbReference>